<accession>A0A6J4KBK8</accession>
<feature type="region of interest" description="Disordered" evidence="1">
    <location>
        <begin position="83"/>
        <end position="107"/>
    </location>
</feature>
<dbReference type="InterPro" id="IPR041916">
    <property type="entry name" value="Anti_sigma_zinc_sf"/>
</dbReference>
<organism evidence="3">
    <name type="scientific">uncultured Gemmatimonadaceae bacterium</name>
    <dbReference type="NCBI Taxonomy" id="246130"/>
    <lineage>
        <taxon>Bacteria</taxon>
        <taxon>Pseudomonadati</taxon>
        <taxon>Gemmatimonadota</taxon>
        <taxon>Gemmatimonadia</taxon>
        <taxon>Gemmatimonadales</taxon>
        <taxon>Gemmatimonadaceae</taxon>
        <taxon>environmental samples</taxon>
    </lineage>
</organism>
<feature type="domain" description="Putative zinc-finger" evidence="2">
    <location>
        <begin position="8"/>
        <end position="41"/>
    </location>
</feature>
<gene>
    <name evidence="3" type="ORF">AVDCRST_MAG11-823</name>
</gene>
<proteinExistence type="predicted"/>
<protein>
    <recommendedName>
        <fullName evidence="2">Putative zinc-finger domain-containing protein</fullName>
    </recommendedName>
</protein>
<sequence>MTPDPMTCTDLEQQLGAYLEGDLDDAAHAAFERHLAACAHCTALVADLERIATDAVALPRVAPARDLWAGIDARIAPPVLRLDDHRAPPGAPRTRRWTAGWPLAAAA</sequence>
<evidence type="ECO:0000259" key="2">
    <source>
        <dbReference type="Pfam" id="PF13490"/>
    </source>
</evidence>
<feature type="non-terminal residue" evidence="3">
    <location>
        <position position="107"/>
    </location>
</feature>
<evidence type="ECO:0000256" key="1">
    <source>
        <dbReference type="SAM" id="MobiDB-lite"/>
    </source>
</evidence>
<dbReference type="EMBL" id="CADCTU010000173">
    <property type="protein sequence ID" value="CAA9300972.1"/>
    <property type="molecule type" value="Genomic_DNA"/>
</dbReference>
<reference evidence="3" key="1">
    <citation type="submission" date="2020-02" db="EMBL/GenBank/DDBJ databases">
        <authorList>
            <person name="Meier V. D."/>
        </authorList>
    </citation>
    <scope>NUCLEOTIDE SEQUENCE</scope>
    <source>
        <strain evidence="3">AVDCRST_MAG11</strain>
    </source>
</reference>
<dbReference type="AlphaFoldDB" id="A0A6J4KBK8"/>
<evidence type="ECO:0000313" key="3">
    <source>
        <dbReference type="EMBL" id="CAA9300972.1"/>
    </source>
</evidence>
<name>A0A6J4KBK8_9BACT</name>
<dbReference type="InterPro" id="IPR027383">
    <property type="entry name" value="Znf_put"/>
</dbReference>
<dbReference type="Gene3D" id="1.10.10.1320">
    <property type="entry name" value="Anti-sigma factor, zinc-finger domain"/>
    <property type="match status" value="1"/>
</dbReference>
<dbReference type="Pfam" id="PF13490">
    <property type="entry name" value="zf-HC2"/>
    <property type="match status" value="1"/>
</dbReference>